<comment type="similarity">
    <text evidence="3">Belongs to the wax synthase family.</text>
</comment>
<reference evidence="11" key="1">
    <citation type="journal article" date="2019" name="Plant J.">
        <title>Chlorella vulgaris genome assembly and annotation reveals the molecular basis for metabolic acclimation to high light conditions.</title>
        <authorList>
            <person name="Cecchin M."/>
            <person name="Marcolungo L."/>
            <person name="Rossato M."/>
            <person name="Girolomoni L."/>
            <person name="Cosentino E."/>
            <person name="Cuine S."/>
            <person name="Li-Beisson Y."/>
            <person name="Delledonne M."/>
            <person name="Ballottari M."/>
        </authorList>
    </citation>
    <scope>NUCLEOTIDE SEQUENCE</scope>
    <source>
        <strain evidence="11">211/11P</strain>
    </source>
</reference>
<keyword evidence="5 9" id="KW-0812">Transmembrane</keyword>
<reference evidence="11" key="2">
    <citation type="submission" date="2020-11" db="EMBL/GenBank/DDBJ databases">
        <authorList>
            <person name="Cecchin M."/>
            <person name="Marcolungo L."/>
            <person name="Rossato M."/>
            <person name="Girolomoni L."/>
            <person name="Cosentino E."/>
            <person name="Cuine S."/>
            <person name="Li-Beisson Y."/>
            <person name="Delledonne M."/>
            <person name="Ballottari M."/>
        </authorList>
    </citation>
    <scope>NUCLEOTIDE SEQUENCE</scope>
    <source>
        <strain evidence="11">211/11P</strain>
        <tissue evidence="11">Whole cell</tissue>
    </source>
</reference>
<dbReference type="GO" id="GO:0016020">
    <property type="term" value="C:membrane"/>
    <property type="evidence" value="ECO:0007669"/>
    <property type="project" value="UniProtKB-SubCell"/>
</dbReference>
<keyword evidence="7 9" id="KW-0472">Membrane</keyword>
<dbReference type="EMBL" id="SIDB01000006">
    <property type="protein sequence ID" value="KAI3431471.1"/>
    <property type="molecule type" value="Genomic_DNA"/>
</dbReference>
<evidence type="ECO:0000259" key="10">
    <source>
        <dbReference type="Pfam" id="PF13813"/>
    </source>
</evidence>
<evidence type="ECO:0000256" key="5">
    <source>
        <dbReference type="ARBA" id="ARBA00022692"/>
    </source>
</evidence>
<feature type="transmembrane region" description="Helical" evidence="9">
    <location>
        <begin position="18"/>
        <end position="37"/>
    </location>
</feature>
<proteinExistence type="inferred from homology"/>
<dbReference type="PANTHER" id="PTHR31595">
    <property type="entry name" value="LONG-CHAIN-ALCOHOL O-FATTY-ACYLTRANSFERASE 3-RELATED"/>
    <property type="match status" value="1"/>
</dbReference>
<keyword evidence="4" id="KW-0808">Transferase</keyword>
<evidence type="ECO:0000256" key="7">
    <source>
        <dbReference type="ARBA" id="ARBA00023136"/>
    </source>
</evidence>
<dbReference type="InterPro" id="IPR032805">
    <property type="entry name" value="Wax_synthase_dom"/>
</dbReference>
<feature type="compositionally biased region" description="Low complexity" evidence="8">
    <location>
        <begin position="132"/>
        <end position="148"/>
    </location>
</feature>
<gene>
    <name evidence="11" type="ORF">D9Q98_004523</name>
</gene>
<dbReference type="OrthoDB" id="1077582at2759"/>
<dbReference type="InterPro" id="IPR044851">
    <property type="entry name" value="Wax_synthase"/>
</dbReference>
<keyword evidence="6 9" id="KW-1133">Transmembrane helix</keyword>
<evidence type="ECO:0000256" key="2">
    <source>
        <dbReference type="ARBA" id="ARBA00005179"/>
    </source>
</evidence>
<dbReference type="Proteomes" id="UP001055712">
    <property type="component" value="Unassembled WGS sequence"/>
</dbReference>
<evidence type="ECO:0000256" key="6">
    <source>
        <dbReference type="ARBA" id="ARBA00022989"/>
    </source>
</evidence>
<evidence type="ECO:0000256" key="1">
    <source>
        <dbReference type="ARBA" id="ARBA00004141"/>
    </source>
</evidence>
<evidence type="ECO:0000313" key="11">
    <source>
        <dbReference type="EMBL" id="KAI3431471.1"/>
    </source>
</evidence>
<dbReference type="Pfam" id="PF13813">
    <property type="entry name" value="MBOAT_2"/>
    <property type="match status" value="1"/>
</dbReference>
<feature type="domain" description="Wax synthase" evidence="10">
    <location>
        <begin position="189"/>
        <end position="281"/>
    </location>
</feature>
<feature type="transmembrane region" description="Helical" evidence="9">
    <location>
        <begin position="246"/>
        <end position="268"/>
    </location>
</feature>
<feature type="transmembrane region" description="Helical" evidence="9">
    <location>
        <begin position="49"/>
        <end position="69"/>
    </location>
</feature>
<name>A0A9D4TQ77_CHLVU</name>
<sequence>MQRFEAFQPYHRSFGLSLFQRVALWLAWVAVSGLFLCSQRGRPPGLARLAVAAPILAANYAIPLLFGGADEVLTTYIIAISSALITNLKVLAWVINRGTLLLPLTRAQWLAVMTLPILPSAPECLEGHGDSAAGQQPEGQAEASQAQSRRPRKGRTHETYPLLSQYLVLSICCDGLAAFVSTVLQLPVSPHFDSPYGSTSVRDFWSRWNQIVSHCLRSCVYEPLLEGRLVHRPGCRAARFTRTRRMLAVLASFLVSAVLHEGLFWYYAGRHTPHFLWFWFFVLWGPMLVAENTGRGALRKRGVAVPTLLARVLTLALLHVMVGVFWFPPINSYGIMRQGAVNLHSGWQDVKAALAARLT</sequence>
<protein>
    <recommendedName>
        <fullName evidence="10">Wax synthase domain-containing protein</fullName>
    </recommendedName>
</protein>
<feature type="transmembrane region" description="Helical" evidence="9">
    <location>
        <begin position="302"/>
        <end position="327"/>
    </location>
</feature>
<dbReference type="AlphaFoldDB" id="A0A9D4TQ77"/>
<feature type="transmembrane region" description="Helical" evidence="9">
    <location>
        <begin position="274"/>
        <end position="290"/>
    </location>
</feature>
<comment type="subcellular location">
    <subcellularLocation>
        <location evidence="1">Membrane</location>
        <topology evidence="1">Multi-pass membrane protein</topology>
    </subcellularLocation>
</comment>
<feature type="transmembrane region" description="Helical" evidence="9">
    <location>
        <begin position="75"/>
        <end position="96"/>
    </location>
</feature>
<comment type="pathway">
    <text evidence="2">Secondary metabolite biosynthesis.</text>
</comment>
<evidence type="ECO:0000256" key="9">
    <source>
        <dbReference type="SAM" id="Phobius"/>
    </source>
</evidence>
<dbReference type="PANTHER" id="PTHR31595:SF57">
    <property type="entry name" value="OS04G0481900 PROTEIN"/>
    <property type="match status" value="1"/>
</dbReference>
<dbReference type="GO" id="GO:0006629">
    <property type="term" value="P:lipid metabolic process"/>
    <property type="evidence" value="ECO:0007669"/>
    <property type="project" value="InterPro"/>
</dbReference>
<feature type="region of interest" description="Disordered" evidence="8">
    <location>
        <begin position="127"/>
        <end position="156"/>
    </location>
</feature>
<evidence type="ECO:0000256" key="8">
    <source>
        <dbReference type="SAM" id="MobiDB-lite"/>
    </source>
</evidence>
<accession>A0A9D4TQ77</accession>
<evidence type="ECO:0000256" key="4">
    <source>
        <dbReference type="ARBA" id="ARBA00022679"/>
    </source>
</evidence>
<comment type="caution">
    <text evidence="11">The sequence shown here is derived from an EMBL/GenBank/DDBJ whole genome shotgun (WGS) entry which is preliminary data.</text>
</comment>
<evidence type="ECO:0000256" key="3">
    <source>
        <dbReference type="ARBA" id="ARBA00007282"/>
    </source>
</evidence>
<dbReference type="GO" id="GO:0008374">
    <property type="term" value="F:O-acyltransferase activity"/>
    <property type="evidence" value="ECO:0007669"/>
    <property type="project" value="InterPro"/>
</dbReference>
<keyword evidence="12" id="KW-1185">Reference proteome</keyword>
<evidence type="ECO:0000313" key="12">
    <source>
        <dbReference type="Proteomes" id="UP001055712"/>
    </source>
</evidence>
<organism evidence="11 12">
    <name type="scientific">Chlorella vulgaris</name>
    <name type="common">Green alga</name>
    <dbReference type="NCBI Taxonomy" id="3077"/>
    <lineage>
        <taxon>Eukaryota</taxon>
        <taxon>Viridiplantae</taxon>
        <taxon>Chlorophyta</taxon>
        <taxon>core chlorophytes</taxon>
        <taxon>Trebouxiophyceae</taxon>
        <taxon>Chlorellales</taxon>
        <taxon>Chlorellaceae</taxon>
        <taxon>Chlorella clade</taxon>
        <taxon>Chlorella</taxon>
    </lineage>
</organism>